<evidence type="ECO:0000313" key="1">
    <source>
        <dbReference type="EMBL" id="JAH47309.1"/>
    </source>
</evidence>
<accession>A0A0E9T135</accession>
<reference evidence="1" key="2">
    <citation type="journal article" date="2015" name="Fish Shellfish Immunol.">
        <title>Early steps in the European eel (Anguilla anguilla)-Vibrio vulnificus interaction in the gills: Role of the RtxA13 toxin.</title>
        <authorList>
            <person name="Callol A."/>
            <person name="Pajuelo D."/>
            <person name="Ebbesson L."/>
            <person name="Teles M."/>
            <person name="MacKenzie S."/>
            <person name="Amaro C."/>
        </authorList>
    </citation>
    <scope>NUCLEOTIDE SEQUENCE</scope>
</reference>
<name>A0A0E9T135_ANGAN</name>
<sequence>MLCAEYCIIYLNIGRLQHKLRLLFIFNISNCSEKLQL</sequence>
<dbReference type="EMBL" id="GBXM01061268">
    <property type="protein sequence ID" value="JAH47309.1"/>
    <property type="molecule type" value="Transcribed_RNA"/>
</dbReference>
<organism evidence="1">
    <name type="scientific">Anguilla anguilla</name>
    <name type="common">European freshwater eel</name>
    <name type="synonym">Muraena anguilla</name>
    <dbReference type="NCBI Taxonomy" id="7936"/>
    <lineage>
        <taxon>Eukaryota</taxon>
        <taxon>Metazoa</taxon>
        <taxon>Chordata</taxon>
        <taxon>Craniata</taxon>
        <taxon>Vertebrata</taxon>
        <taxon>Euteleostomi</taxon>
        <taxon>Actinopterygii</taxon>
        <taxon>Neopterygii</taxon>
        <taxon>Teleostei</taxon>
        <taxon>Anguilliformes</taxon>
        <taxon>Anguillidae</taxon>
        <taxon>Anguilla</taxon>
    </lineage>
</organism>
<reference evidence="1" key="1">
    <citation type="submission" date="2014-11" db="EMBL/GenBank/DDBJ databases">
        <authorList>
            <person name="Amaro Gonzalez C."/>
        </authorList>
    </citation>
    <scope>NUCLEOTIDE SEQUENCE</scope>
</reference>
<dbReference type="EMBL" id="GBXM01077111">
    <property type="protein sequence ID" value="JAH31466.1"/>
    <property type="molecule type" value="Transcribed_RNA"/>
</dbReference>
<proteinExistence type="predicted"/>
<dbReference type="AlphaFoldDB" id="A0A0E9T135"/>
<protein>
    <submittedName>
        <fullName evidence="1">Uncharacterized protein</fullName>
    </submittedName>
</protein>